<dbReference type="SUPFAM" id="SSF46894">
    <property type="entry name" value="C-terminal effector domain of the bipartite response regulators"/>
    <property type="match status" value="1"/>
</dbReference>
<dbReference type="CDD" id="cd00383">
    <property type="entry name" value="trans_reg_C"/>
    <property type="match status" value="1"/>
</dbReference>
<dbReference type="OrthoDB" id="9811542at2"/>
<name>A0A4Y8VMT9_9PSED</name>
<dbReference type="GO" id="GO:0003677">
    <property type="term" value="F:DNA binding"/>
    <property type="evidence" value="ECO:0007669"/>
    <property type="project" value="UniProtKB-UniRule"/>
</dbReference>
<dbReference type="AlphaFoldDB" id="A0A4Y8VMT9"/>
<evidence type="ECO:0000313" key="4">
    <source>
        <dbReference type="EMBL" id="TFH81830.1"/>
    </source>
</evidence>
<dbReference type="RefSeq" id="WP_134826154.1">
    <property type="nucleotide sequence ID" value="NZ_SPDQ01000011.1"/>
</dbReference>
<accession>A0A4Y8VMT9</accession>
<dbReference type="Gene3D" id="1.10.10.10">
    <property type="entry name" value="Winged helix-like DNA-binding domain superfamily/Winged helix DNA-binding domain"/>
    <property type="match status" value="1"/>
</dbReference>
<dbReference type="Pfam" id="PF00486">
    <property type="entry name" value="Trans_reg_C"/>
    <property type="match status" value="1"/>
</dbReference>
<dbReference type="Gene3D" id="3.40.50.300">
    <property type="entry name" value="P-loop containing nucleotide triphosphate hydrolases"/>
    <property type="match status" value="1"/>
</dbReference>
<proteinExistence type="predicted"/>
<dbReference type="InterPro" id="IPR027417">
    <property type="entry name" value="P-loop_NTPase"/>
</dbReference>
<evidence type="ECO:0000256" key="2">
    <source>
        <dbReference type="PROSITE-ProRule" id="PRU01091"/>
    </source>
</evidence>
<dbReference type="PROSITE" id="PS51755">
    <property type="entry name" value="OMPR_PHOB"/>
    <property type="match status" value="1"/>
</dbReference>
<dbReference type="InterPro" id="IPR058852">
    <property type="entry name" value="HTH_77"/>
</dbReference>
<gene>
    <name evidence="4" type="ORF">E4J90_09650</name>
</gene>
<dbReference type="PANTHER" id="PTHR47691:SF3">
    <property type="entry name" value="HTH-TYPE TRANSCRIPTIONAL REGULATOR RV0890C-RELATED"/>
    <property type="match status" value="1"/>
</dbReference>
<dbReference type="PRINTS" id="PR00364">
    <property type="entry name" value="DISEASERSIST"/>
</dbReference>
<comment type="caution">
    <text evidence="4">The sequence shown here is derived from an EMBL/GenBank/DDBJ whole genome shotgun (WGS) entry which is preliminary data.</text>
</comment>
<protein>
    <submittedName>
        <fullName evidence="4">Transcriptional regulator</fullName>
    </submittedName>
</protein>
<dbReference type="GO" id="GO:0006355">
    <property type="term" value="P:regulation of DNA-templated transcription"/>
    <property type="evidence" value="ECO:0007669"/>
    <property type="project" value="InterPro"/>
</dbReference>
<reference evidence="4 5" key="1">
    <citation type="submission" date="2019-03" db="EMBL/GenBank/DDBJ databases">
        <title>Draft genome sequence of humic substances-degrading Pseudomonas kribbensis CHA-19 from forest soil.</title>
        <authorList>
            <person name="Kim D."/>
        </authorList>
    </citation>
    <scope>NUCLEOTIDE SEQUENCE [LARGE SCALE GENOMIC DNA]</scope>
    <source>
        <strain evidence="4 5">CHA-19</strain>
    </source>
</reference>
<dbReference type="GO" id="GO:0000160">
    <property type="term" value="P:phosphorelay signal transduction system"/>
    <property type="evidence" value="ECO:0007669"/>
    <property type="project" value="InterPro"/>
</dbReference>
<dbReference type="PANTHER" id="PTHR47691">
    <property type="entry name" value="REGULATOR-RELATED"/>
    <property type="match status" value="1"/>
</dbReference>
<keyword evidence="1 2" id="KW-0238">DNA-binding</keyword>
<evidence type="ECO:0000313" key="5">
    <source>
        <dbReference type="Proteomes" id="UP000297555"/>
    </source>
</evidence>
<feature type="DNA-binding region" description="OmpR/PhoB-type" evidence="2">
    <location>
        <begin position="10"/>
        <end position="108"/>
    </location>
</feature>
<dbReference type="InterPro" id="IPR001867">
    <property type="entry name" value="OmpR/PhoB-type_DNA-bd"/>
</dbReference>
<dbReference type="Pfam" id="PF25872">
    <property type="entry name" value="HTH_77"/>
    <property type="match status" value="1"/>
</dbReference>
<evidence type="ECO:0000256" key="1">
    <source>
        <dbReference type="ARBA" id="ARBA00023125"/>
    </source>
</evidence>
<sequence length="490" mass="54201">MNSLDELSSASVLRFGPYAFHLRQRLILEGDRQLRMGGRALDILQVLVERAGRVVSKEQLIALVWPNSVVEEINLRVHIAALRRALGDGESGQRYIVNVPQCGYSFVAPVQGDSVAQVVFESLQVPQHNLPARLTPVTGRDSLVGGLVRQLPLSRLITVTGPAGVGKSTVALRAAELLLQHFRDGVWQVDLSLIDKDIPLLDHLLKTLDIDFPTLAARHALLVLDNCEHLHGACRSLLQTLLDAAPRLSILATSREPLRLGLEVLQPLPPLISPKTSALNSVDEVMGYSAVQLFVSRARACQHGFHLREQDLETVRDICRRLDGLPLAIELAAAQIDALALVGMQAQLDHSLQVLSHGRRTAVPRHQSMCAALDWSYQRLSEQEQRVLQRLSVFKMAFTLDAAIGVISCAQLPPSMLVAVVELLAAKSLLTVDRSSGTLRYRMLNTTRRYARERLEQGGELNDVERRHARYLGRTRPASSSRLTAQFVEQ</sequence>
<dbReference type="InterPro" id="IPR036388">
    <property type="entry name" value="WH-like_DNA-bd_sf"/>
</dbReference>
<dbReference type="EMBL" id="SPDQ01000011">
    <property type="protein sequence ID" value="TFH81830.1"/>
    <property type="molecule type" value="Genomic_DNA"/>
</dbReference>
<dbReference type="InterPro" id="IPR016032">
    <property type="entry name" value="Sig_transdc_resp-reg_C-effctor"/>
</dbReference>
<feature type="domain" description="OmpR/PhoB-type" evidence="3">
    <location>
        <begin position="10"/>
        <end position="108"/>
    </location>
</feature>
<organism evidence="4 5">
    <name type="scientific">Pseudomonas kribbensis</name>
    <dbReference type="NCBI Taxonomy" id="1628086"/>
    <lineage>
        <taxon>Bacteria</taxon>
        <taxon>Pseudomonadati</taxon>
        <taxon>Pseudomonadota</taxon>
        <taxon>Gammaproteobacteria</taxon>
        <taxon>Pseudomonadales</taxon>
        <taxon>Pseudomonadaceae</taxon>
        <taxon>Pseudomonas</taxon>
    </lineage>
</organism>
<dbReference type="SUPFAM" id="SSF52540">
    <property type="entry name" value="P-loop containing nucleoside triphosphate hydrolases"/>
    <property type="match status" value="1"/>
</dbReference>
<dbReference type="Proteomes" id="UP000297555">
    <property type="component" value="Unassembled WGS sequence"/>
</dbReference>
<dbReference type="SMART" id="SM00862">
    <property type="entry name" value="Trans_reg_C"/>
    <property type="match status" value="1"/>
</dbReference>
<evidence type="ECO:0000259" key="3">
    <source>
        <dbReference type="PROSITE" id="PS51755"/>
    </source>
</evidence>